<dbReference type="Proteomes" id="UP000887564">
    <property type="component" value="Unplaced"/>
</dbReference>
<evidence type="ECO:0000313" key="1">
    <source>
        <dbReference type="Proteomes" id="UP000887564"/>
    </source>
</evidence>
<organism evidence="1 2">
    <name type="scientific">Parascaris equorum</name>
    <name type="common">Equine roundworm</name>
    <dbReference type="NCBI Taxonomy" id="6256"/>
    <lineage>
        <taxon>Eukaryota</taxon>
        <taxon>Metazoa</taxon>
        <taxon>Ecdysozoa</taxon>
        <taxon>Nematoda</taxon>
        <taxon>Chromadorea</taxon>
        <taxon>Rhabditida</taxon>
        <taxon>Spirurina</taxon>
        <taxon>Ascaridomorpha</taxon>
        <taxon>Ascaridoidea</taxon>
        <taxon>Ascarididae</taxon>
        <taxon>Parascaris</taxon>
    </lineage>
</organism>
<evidence type="ECO:0000313" key="2">
    <source>
        <dbReference type="WBParaSite" id="PEQ_0000149901-mRNA-1"/>
    </source>
</evidence>
<dbReference type="AlphaFoldDB" id="A0A914R4G6"/>
<name>A0A914R4G6_PAREQ</name>
<keyword evidence="1" id="KW-1185">Reference proteome</keyword>
<sequence length="85" mass="9691">MRFCGENILTFTSLEKLEKRTKDFQPPDIEADLQRSIHPQWFGTFLTLSLSSLSVCVVSQDAIDQALHDEEQEQNVIIDASRIPV</sequence>
<protein>
    <submittedName>
        <fullName evidence="2">Uncharacterized protein</fullName>
    </submittedName>
</protein>
<reference evidence="2" key="1">
    <citation type="submission" date="2022-11" db="UniProtKB">
        <authorList>
            <consortium name="WormBaseParasite"/>
        </authorList>
    </citation>
    <scope>IDENTIFICATION</scope>
</reference>
<accession>A0A914R4G6</accession>
<dbReference type="WBParaSite" id="PEQ_0000149901-mRNA-1">
    <property type="protein sequence ID" value="PEQ_0000149901-mRNA-1"/>
    <property type="gene ID" value="PEQ_0000149901"/>
</dbReference>
<proteinExistence type="predicted"/>